<evidence type="ECO:0000256" key="1">
    <source>
        <dbReference type="SAM" id="Phobius"/>
    </source>
</evidence>
<keyword evidence="1" id="KW-0812">Transmembrane</keyword>
<sequence>MTTKPGTEPGTDRHLSAVARHVVAPADIAATAWPRVRKTCFRLGWRFDRWQDDAGRLVLAKLANGDYASDTIVLSIPRQVGKTYLVACIIFALCLIHPNLTVIWTAHRKTTAAETFRQFDGMAQKPKVAAHVRQVLRGKGDERILFNNGSRIMFGARESGFGRGMTNVGILVLDEGQILPESTLEDMGATQNVAVNPLTFVMGTPPRPRDDGEFFSSLRQEAVDGESDGTLYIEFSADRGCDPMDRQQWRKANPSFPHRTSERALLRLRKKLKSDDSWNREALGIWDENTQRKVVTPKRWEVLADVGPNVDVRPDGFGVDMSHDRHISVGACWLDDDDAHIEEVWAGVDSAACIDWIVERAGKRTPVFIDAVGPANSLIPELKRRGVNVRASSAADMAKGCGQIDDRANKLGTITHADQKPVTDALMAAKKRPIRDAGGWGWDRSDPSRPINPIVAVTLALVAALSTARRRRAGERRGTVS</sequence>
<organism evidence="2 3">
    <name type="scientific">Gordonia phage Lucky10</name>
    <dbReference type="NCBI Taxonomy" id="1821557"/>
    <lineage>
        <taxon>Viruses</taxon>
        <taxon>Duplodnaviria</taxon>
        <taxon>Heunggongvirae</taxon>
        <taxon>Uroviricota</taxon>
        <taxon>Caudoviricetes</taxon>
        <taxon>Luckytenvirus</taxon>
        <taxon>Luckytenvirus lucky10</taxon>
    </lineage>
</organism>
<dbReference type="InterPro" id="IPR027417">
    <property type="entry name" value="P-loop_NTPase"/>
</dbReference>
<dbReference type="RefSeq" id="YP_009304261.1">
    <property type="nucleotide sequence ID" value="NC_031267.1"/>
</dbReference>
<dbReference type="EMBL" id="KU963256">
    <property type="protein sequence ID" value="AMS03245.1"/>
    <property type="molecule type" value="Genomic_DNA"/>
</dbReference>
<evidence type="ECO:0000313" key="3">
    <source>
        <dbReference type="Proteomes" id="UP000201844"/>
    </source>
</evidence>
<keyword evidence="1" id="KW-1133">Transmembrane helix</keyword>
<accession>A0A142KAW2</accession>
<feature type="transmembrane region" description="Helical" evidence="1">
    <location>
        <begin position="84"/>
        <end position="106"/>
    </location>
</feature>
<dbReference type="KEGG" id="vg:29123268"/>
<dbReference type="OrthoDB" id="1610at10239"/>
<protein>
    <submittedName>
        <fullName evidence="2">Terminase large subunit</fullName>
    </submittedName>
</protein>
<dbReference type="GeneID" id="29123268"/>
<evidence type="ECO:0000313" key="2">
    <source>
        <dbReference type="EMBL" id="AMS03245.1"/>
    </source>
</evidence>
<gene>
    <name evidence="2" type="primary">2</name>
    <name evidence="2" type="ORF">SEA_LUCKY10_2</name>
</gene>
<keyword evidence="1" id="KW-0472">Membrane</keyword>
<keyword evidence="3" id="KW-1185">Reference proteome</keyword>
<dbReference type="SUPFAM" id="SSF52540">
    <property type="entry name" value="P-loop containing nucleoside triphosphate hydrolases"/>
    <property type="match status" value="1"/>
</dbReference>
<name>A0A142KAW2_9CAUD</name>
<proteinExistence type="predicted"/>
<reference evidence="3" key="1">
    <citation type="submission" date="2016-03" db="EMBL/GenBank/DDBJ databases">
        <authorList>
            <person name="Ploux O."/>
        </authorList>
    </citation>
    <scope>NUCLEOTIDE SEQUENCE [LARGE SCALE GENOMIC DNA]</scope>
</reference>
<dbReference type="Gene3D" id="3.40.50.300">
    <property type="entry name" value="P-loop containing nucleotide triphosphate hydrolases"/>
    <property type="match status" value="1"/>
</dbReference>
<dbReference type="Proteomes" id="UP000201844">
    <property type="component" value="Segment"/>
</dbReference>